<feature type="domain" description="Ig-like" evidence="2">
    <location>
        <begin position="177"/>
        <end position="264"/>
    </location>
</feature>
<sequence length="445" mass="48458">MMMSLLTILGLLVQGSSAVITLTQTPGSQSVTPGQTVSINCKASSAVDDDLHWYLQKPGAAPKLLIYEATRRWTGVSDRFTGSGYDIDFTLTITRVQAEDAGVYYCQHSENFPFTQIAGDWGLSPGEIITFIYSLAGSTASSRASETLIVLQARGSNSDFTLTINGVQSEDDAVYYCQSFLHSNSQTSQNIYSTYLAWYQRKDGQTLKLLIYTTSTKASGTPSRFTGSGSNSDFTLTISGVQAEDAAVYYCQSFHYPNSQYVFTQLGALGGLTGHRAHLPPLVCREPQGAAPAVEAVILQHPRAPALLPGMTAEAWKQADTEILLIKNMTLICVLIWTLLCCCFTEVRGQVTITQPGTVHSAVGESITINCRTSQRVYSWNSKDYMAWCQQKDGKFPKLLLVDANVPADGIPSRFRGSGSSSDFTLTISEVRAEDAAVYLCHCVH</sequence>
<dbReference type="Pfam" id="PF07686">
    <property type="entry name" value="V-set"/>
    <property type="match status" value="3"/>
</dbReference>
<feature type="domain" description="Ig-like" evidence="2">
    <location>
        <begin position="349"/>
        <end position="445"/>
    </location>
</feature>
<gene>
    <name evidence="3" type="ORF">CCH79_00014146</name>
</gene>
<organism evidence="3 4">
    <name type="scientific">Gambusia affinis</name>
    <name type="common">Western mosquitofish</name>
    <name type="synonym">Heterandria affinis</name>
    <dbReference type="NCBI Taxonomy" id="33528"/>
    <lineage>
        <taxon>Eukaryota</taxon>
        <taxon>Metazoa</taxon>
        <taxon>Chordata</taxon>
        <taxon>Craniata</taxon>
        <taxon>Vertebrata</taxon>
        <taxon>Euteleostomi</taxon>
        <taxon>Actinopterygii</taxon>
        <taxon>Neopterygii</taxon>
        <taxon>Teleostei</taxon>
        <taxon>Neoteleostei</taxon>
        <taxon>Acanthomorphata</taxon>
        <taxon>Ovalentaria</taxon>
        <taxon>Atherinomorphae</taxon>
        <taxon>Cyprinodontiformes</taxon>
        <taxon>Poeciliidae</taxon>
        <taxon>Poeciliinae</taxon>
        <taxon>Gambusia</taxon>
    </lineage>
</organism>
<evidence type="ECO:0000313" key="3">
    <source>
        <dbReference type="EMBL" id="PWA33371.1"/>
    </source>
</evidence>
<dbReference type="PROSITE" id="PS50835">
    <property type="entry name" value="IG_LIKE"/>
    <property type="match status" value="3"/>
</dbReference>
<dbReference type="InterPro" id="IPR003599">
    <property type="entry name" value="Ig_sub"/>
</dbReference>
<dbReference type="SMART" id="SM00408">
    <property type="entry name" value="IGc2"/>
    <property type="match status" value="1"/>
</dbReference>
<dbReference type="EMBL" id="NHOQ01000064">
    <property type="protein sequence ID" value="PWA33371.1"/>
    <property type="molecule type" value="Genomic_DNA"/>
</dbReference>
<feature type="signal peptide" evidence="1">
    <location>
        <begin position="1"/>
        <end position="18"/>
    </location>
</feature>
<dbReference type="InterPro" id="IPR007110">
    <property type="entry name" value="Ig-like_dom"/>
</dbReference>
<dbReference type="SMART" id="SM00406">
    <property type="entry name" value="IGv"/>
    <property type="match status" value="3"/>
</dbReference>
<protein>
    <recommendedName>
        <fullName evidence="2">Ig-like domain-containing protein</fullName>
    </recommendedName>
</protein>
<proteinExistence type="predicted"/>
<keyword evidence="4" id="KW-1185">Reference proteome</keyword>
<dbReference type="Gene3D" id="2.60.40.10">
    <property type="entry name" value="Immunoglobulins"/>
    <property type="match status" value="4"/>
</dbReference>
<dbReference type="Proteomes" id="UP000250572">
    <property type="component" value="Unassembled WGS sequence"/>
</dbReference>
<feature type="domain" description="Ig-like" evidence="2">
    <location>
        <begin position="20"/>
        <end position="107"/>
    </location>
</feature>
<feature type="non-terminal residue" evidence="3">
    <location>
        <position position="445"/>
    </location>
</feature>
<dbReference type="AlphaFoldDB" id="A0A315WC84"/>
<evidence type="ECO:0000256" key="1">
    <source>
        <dbReference type="SAM" id="SignalP"/>
    </source>
</evidence>
<dbReference type="SMART" id="SM00409">
    <property type="entry name" value="IG"/>
    <property type="match status" value="4"/>
</dbReference>
<dbReference type="InterPro" id="IPR036179">
    <property type="entry name" value="Ig-like_dom_sf"/>
</dbReference>
<dbReference type="InterPro" id="IPR013783">
    <property type="entry name" value="Ig-like_fold"/>
</dbReference>
<comment type="caution">
    <text evidence="3">The sequence shown here is derived from an EMBL/GenBank/DDBJ whole genome shotgun (WGS) entry which is preliminary data.</text>
</comment>
<reference evidence="3 4" key="1">
    <citation type="journal article" date="2018" name="G3 (Bethesda)">
        <title>A High-Quality Reference Genome for the Invasive Mosquitofish Gambusia affinis Using a Chicago Library.</title>
        <authorList>
            <person name="Hoffberg S.L."/>
            <person name="Troendle N.J."/>
            <person name="Glenn T.C."/>
            <person name="Mahmud O."/>
            <person name="Louha S."/>
            <person name="Chalopin D."/>
            <person name="Bennetzen J.L."/>
            <person name="Mauricio R."/>
        </authorList>
    </citation>
    <scope>NUCLEOTIDE SEQUENCE [LARGE SCALE GENOMIC DNA]</scope>
    <source>
        <strain evidence="3">NE01/NJP1002.9</strain>
        <tissue evidence="3">Muscle</tissue>
    </source>
</reference>
<dbReference type="InterPro" id="IPR013106">
    <property type="entry name" value="Ig_V-set"/>
</dbReference>
<dbReference type="InterPro" id="IPR003598">
    <property type="entry name" value="Ig_sub2"/>
</dbReference>
<dbReference type="SUPFAM" id="SSF48726">
    <property type="entry name" value="Immunoglobulin"/>
    <property type="match status" value="4"/>
</dbReference>
<feature type="chain" id="PRO_5016306646" description="Ig-like domain-containing protein" evidence="1">
    <location>
        <begin position="19"/>
        <end position="445"/>
    </location>
</feature>
<accession>A0A315WC84</accession>
<dbReference type="InterPro" id="IPR050150">
    <property type="entry name" value="IgV_Light_Chain"/>
</dbReference>
<dbReference type="STRING" id="33528.ENSGAFP00000003805"/>
<dbReference type="PANTHER" id="PTHR23267">
    <property type="entry name" value="IMMUNOGLOBULIN LIGHT CHAIN"/>
    <property type="match status" value="1"/>
</dbReference>
<evidence type="ECO:0000313" key="4">
    <source>
        <dbReference type="Proteomes" id="UP000250572"/>
    </source>
</evidence>
<dbReference type="FunFam" id="2.60.40.10:FF:001230">
    <property type="entry name" value="Immunoglobulin kappa variable 8-16"/>
    <property type="match status" value="1"/>
</dbReference>
<evidence type="ECO:0000259" key="2">
    <source>
        <dbReference type="PROSITE" id="PS50835"/>
    </source>
</evidence>
<name>A0A315WC84_GAMAF</name>
<keyword evidence="1" id="KW-0732">Signal</keyword>